<dbReference type="EMBL" id="JAIWYP010000010">
    <property type="protein sequence ID" value="KAH3747108.1"/>
    <property type="molecule type" value="Genomic_DNA"/>
</dbReference>
<keyword evidence="2" id="KW-1185">Reference proteome</keyword>
<reference evidence="1" key="1">
    <citation type="journal article" date="2019" name="bioRxiv">
        <title>The Genome of the Zebra Mussel, Dreissena polymorpha: A Resource for Invasive Species Research.</title>
        <authorList>
            <person name="McCartney M.A."/>
            <person name="Auch B."/>
            <person name="Kono T."/>
            <person name="Mallez S."/>
            <person name="Zhang Y."/>
            <person name="Obille A."/>
            <person name="Becker A."/>
            <person name="Abrahante J.E."/>
            <person name="Garbe J."/>
            <person name="Badalamenti J.P."/>
            <person name="Herman A."/>
            <person name="Mangelson H."/>
            <person name="Liachko I."/>
            <person name="Sullivan S."/>
            <person name="Sone E.D."/>
            <person name="Koren S."/>
            <person name="Silverstein K.A.T."/>
            <person name="Beckman K.B."/>
            <person name="Gohl D.M."/>
        </authorList>
    </citation>
    <scope>NUCLEOTIDE SEQUENCE</scope>
    <source>
        <strain evidence="1">Duluth1</strain>
        <tissue evidence="1">Whole animal</tissue>
    </source>
</reference>
<evidence type="ECO:0000313" key="2">
    <source>
        <dbReference type="Proteomes" id="UP000828390"/>
    </source>
</evidence>
<dbReference type="Proteomes" id="UP000828390">
    <property type="component" value="Unassembled WGS sequence"/>
</dbReference>
<gene>
    <name evidence="1" type="ORF">DPMN_181530</name>
</gene>
<protein>
    <submittedName>
        <fullName evidence="1">Uncharacterized protein</fullName>
    </submittedName>
</protein>
<proteinExistence type="predicted"/>
<comment type="caution">
    <text evidence="1">The sequence shown here is derived from an EMBL/GenBank/DDBJ whole genome shotgun (WGS) entry which is preliminary data.</text>
</comment>
<reference evidence="1" key="2">
    <citation type="submission" date="2020-11" db="EMBL/GenBank/DDBJ databases">
        <authorList>
            <person name="McCartney M.A."/>
            <person name="Auch B."/>
            <person name="Kono T."/>
            <person name="Mallez S."/>
            <person name="Becker A."/>
            <person name="Gohl D.M."/>
            <person name="Silverstein K.A.T."/>
            <person name="Koren S."/>
            <person name="Bechman K.B."/>
            <person name="Herman A."/>
            <person name="Abrahante J.E."/>
            <person name="Garbe J."/>
        </authorList>
    </citation>
    <scope>NUCLEOTIDE SEQUENCE</scope>
    <source>
        <strain evidence="1">Duluth1</strain>
        <tissue evidence="1">Whole animal</tissue>
    </source>
</reference>
<name>A0A9D4DDQ3_DREPO</name>
<organism evidence="1 2">
    <name type="scientific">Dreissena polymorpha</name>
    <name type="common">Zebra mussel</name>
    <name type="synonym">Mytilus polymorpha</name>
    <dbReference type="NCBI Taxonomy" id="45954"/>
    <lineage>
        <taxon>Eukaryota</taxon>
        <taxon>Metazoa</taxon>
        <taxon>Spiralia</taxon>
        <taxon>Lophotrochozoa</taxon>
        <taxon>Mollusca</taxon>
        <taxon>Bivalvia</taxon>
        <taxon>Autobranchia</taxon>
        <taxon>Heteroconchia</taxon>
        <taxon>Euheterodonta</taxon>
        <taxon>Imparidentia</taxon>
        <taxon>Neoheterodontei</taxon>
        <taxon>Myida</taxon>
        <taxon>Dreissenoidea</taxon>
        <taxon>Dreissenidae</taxon>
        <taxon>Dreissena</taxon>
    </lineage>
</organism>
<dbReference type="AlphaFoldDB" id="A0A9D4DDQ3"/>
<evidence type="ECO:0000313" key="1">
    <source>
        <dbReference type="EMBL" id="KAH3747108.1"/>
    </source>
</evidence>
<sequence>MGLHTIIPYIHKSLDAEYPSISLPLLIKNDVKELSFSQKVPNILEIVDVNGKTVDWILDKLNPTSILAQEFVGTIQQLSNTINSTPTEPLAALSPNIAINLLKMHNLTFNFGKFNETLSGYNNTDEFVGFLKFGDPSQLSISVAELPGKR</sequence>
<accession>A0A9D4DDQ3</accession>